<dbReference type="EMBL" id="FODS01000016">
    <property type="protein sequence ID" value="SEO91528.1"/>
    <property type="molecule type" value="Genomic_DNA"/>
</dbReference>
<proteinExistence type="predicted"/>
<reference evidence="1 2" key="1">
    <citation type="submission" date="2016-10" db="EMBL/GenBank/DDBJ databases">
        <authorList>
            <person name="de Groot N.N."/>
        </authorList>
    </citation>
    <scope>NUCLEOTIDE SEQUENCE [LARGE SCALE GENOMIC DNA]</scope>
    <source>
        <strain evidence="1 2">DSM 27842</strain>
    </source>
</reference>
<accession>A0A1H8TM30</accession>
<gene>
    <name evidence="1" type="ORF">SAMN04490248_1162</name>
</gene>
<organism evidence="1 2">
    <name type="scientific">Salinihabitans flavidus</name>
    <dbReference type="NCBI Taxonomy" id="569882"/>
    <lineage>
        <taxon>Bacteria</taxon>
        <taxon>Pseudomonadati</taxon>
        <taxon>Pseudomonadota</taxon>
        <taxon>Alphaproteobacteria</taxon>
        <taxon>Rhodobacterales</taxon>
        <taxon>Roseobacteraceae</taxon>
        <taxon>Salinihabitans</taxon>
    </lineage>
</organism>
<dbReference type="AlphaFoldDB" id="A0A1H8TM30"/>
<name>A0A1H8TM30_9RHOB</name>
<dbReference type="Proteomes" id="UP000198893">
    <property type="component" value="Unassembled WGS sequence"/>
</dbReference>
<evidence type="ECO:0000313" key="1">
    <source>
        <dbReference type="EMBL" id="SEO91528.1"/>
    </source>
</evidence>
<evidence type="ECO:0000313" key="2">
    <source>
        <dbReference type="Proteomes" id="UP000198893"/>
    </source>
</evidence>
<sequence length="29" mass="3645">MKKTFALCRQIVKQMFYECENQNKRRDHV</sequence>
<protein>
    <submittedName>
        <fullName evidence="1">Uncharacterized protein</fullName>
    </submittedName>
</protein>
<keyword evidence="2" id="KW-1185">Reference proteome</keyword>